<dbReference type="AlphaFoldDB" id="A0A1B8PGY3"/>
<reference evidence="2 3" key="1">
    <citation type="submission" date="2016-06" db="EMBL/GenBank/DDBJ databases">
        <title>Draft genome of Haemophilus haemolyticus CCUG 24149.</title>
        <authorList>
            <person name="Engstrom-Jakobsson H."/>
            <person name="Salva-Serra F."/>
            <person name="Thorell K."/>
            <person name="Gonzales-Siles L."/>
            <person name="Karlsson R."/>
            <person name="Boulund F."/>
            <person name="Engstrand L."/>
            <person name="Kristiansson E."/>
            <person name="Moore E."/>
        </authorList>
    </citation>
    <scope>NUCLEOTIDE SEQUENCE [LARGE SCALE GENOMIC DNA]</scope>
    <source>
        <strain evidence="2 3">CCUG 24149</strain>
    </source>
</reference>
<dbReference type="Gene3D" id="1.20.1270.340">
    <property type="match status" value="1"/>
</dbReference>
<dbReference type="RefSeq" id="WP_065245838.1">
    <property type="nucleotide sequence ID" value="NZ_LZDL01000005.1"/>
</dbReference>
<dbReference type="InterPro" id="IPR038338">
    <property type="entry name" value="PriC_sf"/>
</dbReference>
<dbReference type="EMBL" id="LZDL01000005">
    <property type="protein sequence ID" value="OBX48253.1"/>
    <property type="molecule type" value="Genomic_DNA"/>
</dbReference>
<protein>
    <submittedName>
        <fullName evidence="2">Primosomal replication protein N</fullName>
    </submittedName>
</protein>
<sequence>MAIQQLIQILDQKVQQLYQAHLSKREEKIFAKFDRTLFSENGQNVSFYLKEINQTLDRIKTLESNDLNHYNFLAERLLAQCSVLSEALTRKNTHLTVPQTTTKQTIQKSQHSIQKSQHSIHKLPPRERLKKYYEALERLNKLYQQHKDLAQAEKNNDEKIRYTQLAESYKKRQQKCQDAIDLLEEYLVFKEELENRENTENK</sequence>
<evidence type="ECO:0000256" key="1">
    <source>
        <dbReference type="SAM" id="Coils"/>
    </source>
</evidence>
<dbReference type="InterPro" id="IPR010890">
    <property type="entry name" value="PriC"/>
</dbReference>
<dbReference type="OrthoDB" id="5690040at2"/>
<comment type="caution">
    <text evidence="2">The sequence shown here is derived from an EMBL/GenBank/DDBJ whole genome shotgun (WGS) entry which is preliminary data.</text>
</comment>
<dbReference type="Pfam" id="PF07445">
    <property type="entry name" value="PriC"/>
    <property type="match status" value="1"/>
</dbReference>
<accession>A0A1B8PGY3</accession>
<gene>
    <name evidence="2" type="ORF">A9Z62_06655</name>
</gene>
<feature type="coiled-coil region" evidence="1">
    <location>
        <begin position="129"/>
        <end position="156"/>
    </location>
</feature>
<name>A0A1B8PGY3_HAEHA</name>
<organism evidence="2 3">
    <name type="scientific">Haemophilus haemolyticus</name>
    <dbReference type="NCBI Taxonomy" id="726"/>
    <lineage>
        <taxon>Bacteria</taxon>
        <taxon>Pseudomonadati</taxon>
        <taxon>Pseudomonadota</taxon>
        <taxon>Gammaproteobacteria</taxon>
        <taxon>Pasteurellales</taxon>
        <taxon>Pasteurellaceae</taxon>
        <taxon>Haemophilus</taxon>
    </lineage>
</organism>
<keyword evidence="1" id="KW-0175">Coiled coil</keyword>
<proteinExistence type="predicted"/>
<evidence type="ECO:0000313" key="3">
    <source>
        <dbReference type="Proteomes" id="UP000092611"/>
    </source>
</evidence>
<dbReference type="Proteomes" id="UP000092611">
    <property type="component" value="Unassembled WGS sequence"/>
</dbReference>
<evidence type="ECO:0000313" key="2">
    <source>
        <dbReference type="EMBL" id="OBX48253.1"/>
    </source>
</evidence>